<accession>A0A7D5N9T1</accession>
<dbReference type="Proteomes" id="UP000509684">
    <property type="component" value="Chromosome"/>
</dbReference>
<dbReference type="InterPro" id="IPR036388">
    <property type="entry name" value="WH-like_DNA-bd_sf"/>
</dbReference>
<dbReference type="Gene3D" id="1.10.10.10">
    <property type="entry name" value="Winged helix-like DNA-binding domain superfamily/Winged helix DNA-binding domain"/>
    <property type="match status" value="1"/>
</dbReference>
<sequence>MKRCVVGIRPPGVSDATVSGRQLPTVWFPSMATLAAVLSEDNRALLRLIRQAKPKTMTELAALSGRQVPNLSRTLRMMEGYGLVALTKNARQTRPTALATEFLVVLD</sequence>
<gene>
    <name evidence="1" type="ORF">HWD57_03400</name>
</gene>
<dbReference type="SUPFAM" id="SSF46785">
    <property type="entry name" value="Winged helix' DNA-binding domain"/>
    <property type="match status" value="1"/>
</dbReference>
<dbReference type="InterPro" id="IPR036390">
    <property type="entry name" value="WH_DNA-bd_sf"/>
</dbReference>
<dbReference type="Pfam" id="PF25212">
    <property type="entry name" value="HVO_A0114"/>
    <property type="match status" value="1"/>
</dbReference>
<evidence type="ECO:0000313" key="1">
    <source>
        <dbReference type="EMBL" id="QLH48930.1"/>
    </source>
</evidence>
<protein>
    <submittedName>
        <fullName evidence="1">MarR family transcriptional regulator</fullName>
    </submittedName>
</protein>
<organism evidence="1 2">
    <name type="scientific">Candidatus Accumulibacter cognatus</name>
    <dbReference type="NCBI Taxonomy" id="2954383"/>
    <lineage>
        <taxon>Bacteria</taxon>
        <taxon>Pseudomonadati</taxon>
        <taxon>Pseudomonadota</taxon>
        <taxon>Betaproteobacteria</taxon>
        <taxon>Candidatus Accumulibacter</taxon>
    </lineage>
</organism>
<dbReference type="AlphaFoldDB" id="A0A7D5N9T1"/>
<dbReference type="EMBL" id="CP058708">
    <property type="protein sequence ID" value="QLH48930.1"/>
    <property type="molecule type" value="Genomic_DNA"/>
</dbReference>
<evidence type="ECO:0000313" key="2">
    <source>
        <dbReference type="Proteomes" id="UP000509684"/>
    </source>
</evidence>
<reference evidence="1 2" key="1">
    <citation type="journal article" date="2019" name="Microbiome">
        <title>Annotated bacterial chromosomes from frame-shift-corrected long-read metagenomic data.</title>
        <authorList>
            <person name="Arumugam K."/>
            <person name="Bagci C."/>
            <person name="Bessarab I."/>
            <person name="Beier S."/>
            <person name="Buchfink B."/>
            <person name="Gorska A."/>
            <person name="Qiu G."/>
            <person name="Huson D.H."/>
            <person name="Williams R.B.H."/>
        </authorList>
    </citation>
    <scope>NUCLEOTIDE SEQUENCE [LARGE SCALE GENOMIC DNA]</scope>
    <source>
        <strain evidence="1">SSA1</strain>
    </source>
</reference>
<proteinExistence type="predicted"/>
<dbReference type="KEGG" id="acog:HWD57_03400"/>
<name>A0A7D5N9T1_9PROT</name>